<dbReference type="EMBL" id="MAAX01000059">
    <property type="protein sequence ID" value="OUS18688.1"/>
    <property type="molecule type" value="Genomic_DNA"/>
</dbReference>
<dbReference type="Pfam" id="PF00535">
    <property type="entry name" value="Glycos_transf_2"/>
    <property type="match status" value="1"/>
</dbReference>
<dbReference type="InterPro" id="IPR029044">
    <property type="entry name" value="Nucleotide-diphossugar_trans"/>
</dbReference>
<dbReference type="InterPro" id="IPR001173">
    <property type="entry name" value="Glyco_trans_2-like"/>
</dbReference>
<dbReference type="Gene3D" id="3.90.550.10">
    <property type="entry name" value="Spore Coat Polysaccharide Biosynthesis Protein SpsA, Chain A"/>
    <property type="match status" value="1"/>
</dbReference>
<feature type="domain" description="Glycosyltransferase 2-like" evidence="1">
    <location>
        <begin position="4"/>
        <end position="131"/>
    </location>
</feature>
<dbReference type="Proteomes" id="UP000196102">
    <property type="component" value="Unassembled WGS sequence"/>
</dbReference>
<accession>A0A1Z8B860</accession>
<protein>
    <submittedName>
        <fullName evidence="2">Glycosyltransferase</fullName>
    </submittedName>
</protein>
<dbReference type="AlphaFoldDB" id="A0A1Z8B860"/>
<evidence type="ECO:0000313" key="2">
    <source>
        <dbReference type="EMBL" id="OUS18688.1"/>
    </source>
</evidence>
<dbReference type="PANTHER" id="PTHR22916">
    <property type="entry name" value="GLYCOSYLTRANSFERASE"/>
    <property type="match status" value="1"/>
</dbReference>
<reference evidence="3" key="1">
    <citation type="journal article" date="2017" name="Proc. Natl. Acad. Sci. U.S.A.">
        <title>Simulation of Deepwater Horizon oil plume reveals substrate specialization within a complex community of hydrocarbon-degraders.</title>
        <authorList>
            <person name="Hu P."/>
            <person name="Dubinsky E.A."/>
            <person name="Probst A.J."/>
            <person name="Wang J."/>
            <person name="Sieber C.M.K."/>
            <person name="Tom L.M."/>
            <person name="Gardinali P."/>
            <person name="Banfield J.F."/>
            <person name="Atlas R.M."/>
            <person name="Andersen G.L."/>
        </authorList>
    </citation>
    <scope>NUCLEOTIDE SEQUENCE [LARGE SCALE GENOMIC DNA]</scope>
</reference>
<evidence type="ECO:0000259" key="1">
    <source>
        <dbReference type="Pfam" id="PF00535"/>
    </source>
</evidence>
<organism evidence="2 3">
    <name type="scientific">Nonlabens dokdonensis</name>
    <dbReference type="NCBI Taxonomy" id="328515"/>
    <lineage>
        <taxon>Bacteria</taxon>
        <taxon>Pseudomonadati</taxon>
        <taxon>Bacteroidota</taxon>
        <taxon>Flavobacteriia</taxon>
        <taxon>Flavobacteriales</taxon>
        <taxon>Flavobacteriaceae</taxon>
        <taxon>Nonlabens</taxon>
    </lineage>
</organism>
<keyword evidence="2" id="KW-0808">Transferase</keyword>
<comment type="caution">
    <text evidence="2">The sequence shown here is derived from an EMBL/GenBank/DDBJ whole genome shotgun (WGS) entry which is preliminary data.</text>
</comment>
<dbReference type="PANTHER" id="PTHR22916:SF67">
    <property type="entry name" value="COLANIC ACID BIOSYNTHESIS GLYCOSYL TRANSFERASE WCAE-RELATED"/>
    <property type="match status" value="1"/>
</dbReference>
<proteinExistence type="predicted"/>
<name>A0A1Z8B860_9FLAO</name>
<dbReference type="CDD" id="cd06433">
    <property type="entry name" value="GT_2_WfgS_like"/>
    <property type="match status" value="1"/>
</dbReference>
<evidence type="ECO:0000313" key="3">
    <source>
        <dbReference type="Proteomes" id="UP000196102"/>
    </source>
</evidence>
<gene>
    <name evidence="2" type="ORF">A9Q93_03465</name>
</gene>
<dbReference type="SUPFAM" id="SSF53448">
    <property type="entry name" value="Nucleotide-diphospho-sugar transferases"/>
    <property type="match status" value="1"/>
</dbReference>
<dbReference type="RefSeq" id="WP_303685993.1">
    <property type="nucleotide sequence ID" value="NZ_CAJXYO010000036.1"/>
</dbReference>
<sequence>MKISIITINYNDAVGLERTIKSVQDQHTVPFEHLIIDGGSTDGSNEVIAKNSNYFSFTISEPDRGVYDAMNKGIKNATGDYLLFLNSGDVLFDSEVIEKVTPHLRSAHDLIYGDLYMVATDRPSFTHTYPTSLDFTFFKHTSLGHPSTFIKRELFNVHGFYRTDLKIVADWAFFLKVICIEKATYKKIDVTISRFYEGGISTAAATAQLNKDEINKVLLENFNLYETSYNQLIEENKNRALVYDKLHPQIGLLTTNKMLLRILNGFIMILSTLLKAKRSL</sequence>
<dbReference type="GO" id="GO:0016758">
    <property type="term" value="F:hexosyltransferase activity"/>
    <property type="evidence" value="ECO:0007669"/>
    <property type="project" value="UniProtKB-ARBA"/>
</dbReference>